<comment type="subcellular location">
    <subcellularLocation>
        <location evidence="1">Cytoplasm</location>
    </subcellularLocation>
</comment>
<dbReference type="OrthoDB" id="428895at2759"/>
<dbReference type="GO" id="GO:0032797">
    <property type="term" value="C:SMN complex"/>
    <property type="evidence" value="ECO:0007669"/>
    <property type="project" value="UniProtKB-UniRule"/>
</dbReference>
<dbReference type="GO" id="GO:0000387">
    <property type="term" value="P:spliceosomal snRNP assembly"/>
    <property type="evidence" value="ECO:0007669"/>
    <property type="project" value="UniProtKB-UniRule"/>
</dbReference>
<evidence type="ECO:0000256" key="6">
    <source>
        <dbReference type="ARBA" id="ARBA00047179"/>
    </source>
</evidence>
<comment type="similarity">
    <text evidence="5 7">Belongs to the gemin-2 family.</text>
</comment>
<dbReference type="EMBL" id="QKKF02005739">
    <property type="protein sequence ID" value="RZF46759.1"/>
    <property type="molecule type" value="Genomic_DNA"/>
</dbReference>
<keyword evidence="3 7" id="KW-0507">mRNA processing</keyword>
<evidence type="ECO:0000313" key="9">
    <source>
        <dbReference type="Proteomes" id="UP000291343"/>
    </source>
</evidence>
<dbReference type="AlphaFoldDB" id="A0A482XN21"/>
<evidence type="ECO:0000256" key="3">
    <source>
        <dbReference type="ARBA" id="ARBA00022664"/>
    </source>
</evidence>
<comment type="function">
    <text evidence="7">The SMN complex catalyzes the assembly of small nuclear ribonucleoproteins (snRNPs), the building blocks of the spliceosome, and thereby plays an important role in the splicing of cellular pre-mRNAs.</text>
</comment>
<protein>
    <recommendedName>
        <fullName evidence="6 7">Gem-associated protein 2</fullName>
    </recommendedName>
</protein>
<keyword evidence="2 7" id="KW-0963">Cytoplasm</keyword>
<proteinExistence type="inferred from homology"/>
<dbReference type="GO" id="GO:0005681">
    <property type="term" value="C:spliceosomal complex"/>
    <property type="evidence" value="ECO:0007669"/>
    <property type="project" value="UniProtKB-UniRule"/>
</dbReference>
<evidence type="ECO:0000313" key="8">
    <source>
        <dbReference type="EMBL" id="RZF46759.1"/>
    </source>
</evidence>
<evidence type="ECO:0000256" key="2">
    <source>
        <dbReference type="ARBA" id="ARBA00022490"/>
    </source>
</evidence>
<dbReference type="PANTHER" id="PTHR12794">
    <property type="entry name" value="GEMIN2"/>
    <property type="match status" value="1"/>
</dbReference>
<dbReference type="Proteomes" id="UP000291343">
    <property type="component" value="Unassembled WGS sequence"/>
</dbReference>
<dbReference type="PANTHER" id="PTHR12794:SF0">
    <property type="entry name" value="GEM-ASSOCIATED PROTEIN 2"/>
    <property type="match status" value="1"/>
</dbReference>
<comment type="caution">
    <text evidence="8">The sequence shown here is derived from an EMBL/GenBank/DDBJ whole genome shotgun (WGS) entry which is preliminary data.</text>
</comment>
<dbReference type="InterPro" id="IPR035426">
    <property type="entry name" value="Gemin2/Brr1"/>
</dbReference>
<name>A0A482XN21_LAOST</name>
<comment type="subunit">
    <text evidence="7">Part of the core SMN complex.</text>
</comment>
<reference evidence="8 9" key="1">
    <citation type="journal article" date="2017" name="Gigascience">
        <title>Genome sequence of the small brown planthopper, Laodelphax striatellus.</title>
        <authorList>
            <person name="Zhu J."/>
            <person name="Jiang F."/>
            <person name="Wang X."/>
            <person name="Yang P."/>
            <person name="Bao Y."/>
            <person name="Zhao W."/>
            <person name="Wang W."/>
            <person name="Lu H."/>
            <person name="Wang Q."/>
            <person name="Cui N."/>
            <person name="Li J."/>
            <person name="Chen X."/>
            <person name="Luo L."/>
            <person name="Yu J."/>
            <person name="Kang L."/>
            <person name="Cui F."/>
        </authorList>
    </citation>
    <scope>NUCLEOTIDE SEQUENCE [LARGE SCALE GENOMIC DNA]</scope>
    <source>
        <strain evidence="8">Lst14</strain>
    </source>
</reference>
<keyword evidence="9" id="KW-1185">Reference proteome</keyword>
<dbReference type="STRING" id="195883.A0A482XN21"/>
<dbReference type="GO" id="GO:0000245">
    <property type="term" value="P:spliceosomal complex assembly"/>
    <property type="evidence" value="ECO:0007669"/>
    <property type="project" value="UniProtKB-UniRule"/>
</dbReference>
<sequence length="260" mass="29744">MGDDIMEVFFTQPLPKNYRPSNSPPMDGIEYLRRVQYESRSYPVVCVAPPDKQFRSIRIDDCAGPSYLPPNQKVASCDKSFLPTIDWQNQQVADFSDVRHIIAIRRECEKEEGRCIYDGKVLPEKYSEEAWFKICVRDPNAPEPTPSDGIKQKTYLEPSVSVLLELSQDFLSSLLEFFVEWITKKKTSVLCLGKWIYSILACLEIPLLPEMCASLRELSRLAAVERAQLQVDKNNNAKKLNLIICLVGRYFNQLDLADPA</sequence>
<evidence type="ECO:0000256" key="5">
    <source>
        <dbReference type="ARBA" id="ARBA00025758"/>
    </source>
</evidence>
<evidence type="ECO:0000256" key="1">
    <source>
        <dbReference type="ARBA" id="ARBA00004496"/>
    </source>
</evidence>
<dbReference type="FunCoup" id="A0A482XN21">
    <property type="interactions" value="1156"/>
</dbReference>
<dbReference type="Gene3D" id="1.20.58.1070">
    <property type="match status" value="1"/>
</dbReference>
<dbReference type="PIRSF" id="PIRSF038038">
    <property type="entry name" value="SMN_Gemin2"/>
    <property type="match status" value="1"/>
</dbReference>
<gene>
    <name evidence="8" type="ORF">LSTR_LSTR002622</name>
</gene>
<organism evidence="8 9">
    <name type="scientific">Laodelphax striatellus</name>
    <name type="common">Small brown planthopper</name>
    <name type="synonym">Delphax striatella</name>
    <dbReference type="NCBI Taxonomy" id="195883"/>
    <lineage>
        <taxon>Eukaryota</taxon>
        <taxon>Metazoa</taxon>
        <taxon>Ecdysozoa</taxon>
        <taxon>Arthropoda</taxon>
        <taxon>Hexapoda</taxon>
        <taxon>Insecta</taxon>
        <taxon>Pterygota</taxon>
        <taxon>Neoptera</taxon>
        <taxon>Paraneoptera</taxon>
        <taxon>Hemiptera</taxon>
        <taxon>Auchenorrhyncha</taxon>
        <taxon>Fulgoroidea</taxon>
        <taxon>Delphacidae</taxon>
        <taxon>Criomorphinae</taxon>
        <taxon>Laodelphax</taxon>
    </lineage>
</organism>
<dbReference type="InParanoid" id="A0A482XN21"/>
<dbReference type="SMR" id="A0A482XN21"/>
<keyword evidence="4 7" id="KW-0508">mRNA splicing</keyword>
<evidence type="ECO:0000256" key="4">
    <source>
        <dbReference type="ARBA" id="ARBA00023187"/>
    </source>
</evidence>
<dbReference type="Pfam" id="PF04938">
    <property type="entry name" value="SIP1"/>
    <property type="match status" value="1"/>
</dbReference>
<dbReference type="InterPro" id="IPR017364">
    <property type="entry name" value="GEMIN2"/>
</dbReference>
<evidence type="ECO:0000256" key="7">
    <source>
        <dbReference type="PIRNR" id="PIRNR038038"/>
    </source>
</evidence>
<accession>A0A482XN21</accession>